<comment type="caution">
    <text evidence="6">The sequence shown here is derived from an EMBL/GenBank/DDBJ whole genome shotgun (WGS) entry which is preliminary data.</text>
</comment>
<dbReference type="EMBL" id="JABMIG020000029">
    <property type="protein sequence ID" value="KAL3801110.1"/>
    <property type="molecule type" value="Genomic_DNA"/>
</dbReference>
<dbReference type="PANTHER" id="PTHR12895:SF9">
    <property type="entry name" value="DYMECLIN"/>
    <property type="match status" value="1"/>
</dbReference>
<organism evidence="6 7">
    <name type="scientific">Cyclotella cryptica</name>
    <dbReference type="NCBI Taxonomy" id="29204"/>
    <lineage>
        <taxon>Eukaryota</taxon>
        <taxon>Sar</taxon>
        <taxon>Stramenopiles</taxon>
        <taxon>Ochrophyta</taxon>
        <taxon>Bacillariophyta</taxon>
        <taxon>Coscinodiscophyceae</taxon>
        <taxon>Thalassiosirophycidae</taxon>
        <taxon>Stephanodiscales</taxon>
        <taxon>Stephanodiscaceae</taxon>
        <taxon>Cyclotella</taxon>
    </lineage>
</organism>
<feature type="compositionally biased region" description="Polar residues" evidence="5">
    <location>
        <begin position="437"/>
        <end position="454"/>
    </location>
</feature>
<dbReference type="PANTHER" id="PTHR12895">
    <property type="entry name" value="DYMECLIN"/>
    <property type="match status" value="1"/>
</dbReference>
<evidence type="ECO:0000313" key="7">
    <source>
        <dbReference type="Proteomes" id="UP001516023"/>
    </source>
</evidence>
<keyword evidence="3" id="KW-0519">Myristate</keyword>
<evidence type="ECO:0000256" key="3">
    <source>
        <dbReference type="ARBA" id="ARBA00022707"/>
    </source>
</evidence>
<accession>A0ABD3QLF8</accession>
<evidence type="ECO:0000313" key="6">
    <source>
        <dbReference type="EMBL" id="KAL3801110.1"/>
    </source>
</evidence>
<reference evidence="6 7" key="1">
    <citation type="journal article" date="2020" name="G3 (Bethesda)">
        <title>Improved Reference Genome for Cyclotella cryptica CCMP332, a Model for Cell Wall Morphogenesis, Salinity Adaptation, and Lipid Production in Diatoms (Bacillariophyta).</title>
        <authorList>
            <person name="Roberts W.R."/>
            <person name="Downey K.M."/>
            <person name="Ruck E.C."/>
            <person name="Traller J.C."/>
            <person name="Alverson A.J."/>
        </authorList>
    </citation>
    <scope>NUCLEOTIDE SEQUENCE [LARGE SCALE GENOMIC DNA]</scope>
    <source>
        <strain evidence="6 7">CCMP332</strain>
    </source>
</reference>
<evidence type="ECO:0000256" key="4">
    <source>
        <dbReference type="ARBA" id="ARBA00023288"/>
    </source>
</evidence>
<proteinExistence type="inferred from homology"/>
<keyword evidence="7" id="KW-1185">Reference proteome</keyword>
<dbReference type="Proteomes" id="UP001516023">
    <property type="component" value="Unassembled WGS sequence"/>
</dbReference>
<sequence length="1056" mass="117294">MWGDAEGAYSLTTSDKLAKCLFQVTGPTHVPYHDSKWQQLLLNYEKLVHLHNLRRITDESVEDNDDDVVGNACRRCAKYSSTSSNLAALSLHVARMIRDLQQSIVDLTKAYHEKYSALVASADEANNEPEKQSGSSTTKQRISLIGKARATCGAIHVLRLFSHETILGACRSETAASANENIGSIYYEGTRQSALEHDVNYILRESFTYRSRDLNGLDGRIDGQDAAMDLISSIMSFLSALGTLMSQDGENVTQMSRNFDALLIPEVYDVVVQILSLLLVFLSTQLYQPMVSSAQLAEGGQTTSKHYFLERIMDYAYWQRQNVRQNLTRPDDKIGGQKINGSAASFETSNADNEPLWFLFSCFQWLIRRPKPPRRSIALHHVELTYSIVQQLHNMAVAPDGMYENHSIVMATVPAGQNINAPDKPVQDSAPFAGAQSHGSAIGSNEEPNPTSAAISLGTDDDVILTSPGHVSGEITTRNSSSSLLLPIRSILLLSSSLFLLPIRLVRLAFRILGHSSQRVLLGSKSPASNHDISTSDHSALQHLQTYCEKASGWDKTNNILWMTDSPVADLASALILLLSNNCRTNLESGRGSDRRQISSSQNPFRLEMATLNDNRWVGEMAPTSTRENSLLPCDNETATSNTPSVLSINFESLFESFGRILHTEVGALMLYTVMQSSPVFAASLMARSDLDTLVVPLLRTLYFSSKLSHETGDPSRFITLSDKDRPFRAQSQLYVILILLLIFSQDPSFGRDSFRRVSIPKVKWYKERHVKEVSLGSMIILVLIKAITFNLNRLQDEFLLSNCCAVLLNLSPHIVNIHAYVASRLVSVTVSCFKRYATLLSENNGEAEVEGDLSSPLGMHGETLRTLLQLIKHSIRPKCVDNNLQLVYAILLEEVSFQKICDFAPLQSLDTTSIIALIKKADHIIQGSGSGASAEEIMKVMKSSTEWKTYLEAMPRTRTNSFDSFSSDASDLGNLTFTYEEESDPEIFFVPYIWDVIVGSLTASTFEWARNKIQVFSLNHDDAVSSYYAHEFGIDGMSETKASEYDSREHTPDVV</sequence>
<gene>
    <name evidence="6" type="ORF">HJC23_002403</name>
</gene>
<evidence type="ECO:0000256" key="5">
    <source>
        <dbReference type="SAM" id="MobiDB-lite"/>
    </source>
</evidence>
<feature type="region of interest" description="Disordered" evidence="5">
    <location>
        <begin position="420"/>
        <end position="456"/>
    </location>
</feature>
<keyword evidence="4" id="KW-0449">Lipoprotein</keyword>
<dbReference type="InterPro" id="IPR019142">
    <property type="entry name" value="Dymeclin"/>
</dbReference>
<name>A0ABD3QLF8_9STRA</name>
<evidence type="ECO:0000256" key="1">
    <source>
        <dbReference type="ARBA" id="ARBA00010603"/>
    </source>
</evidence>
<dbReference type="AlphaFoldDB" id="A0ABD3QLF8"/>
<dbReference type="Pfam" id="PF09742">
    <property type="entry name" value="Dymeclin"/>
    <property type="match status" value="1"/>
</dbReference>
<protein>
    <recommendedName>
        <fullName evidence="2">Dymeclin</fullName>
    </recommendedName>
</protein>
<comment type="similarity">
    <text evidence="1">Belongs to the dymeclin family.</text>
</comment>
<evidence type="ECO:0000256" key="2">
    <source>
        <dbReference type="ARBA" id="ARBA00015736"/>
    </source>
</evidence>